<evidence type="ECO:0000259" key="11">
    <source>
        <dbReference type="Pfam" id="PF00697"/>
    </source>
</evidence>
<evidence type="ECO:0000256" key="2">
    <source>
        <dbReference type="ARBA" id="ARBA00004664"/>
    </source>
</evidence>
<evidence type="ECO:0000256" key="7">
    <source>
        <dbReference type="ARBA" id="ARBA00022822"/>
    </source>
</evidence>
<evidence type="ECO:0000313" key="12">
    <source>
        <dbReference type="EMBL" id="AMO35605.1"/>
    </source>
</evidence>
<dbReference type="InterPro" id="IPR011060">
    <property type="entry name" value="RibuloseP-bd_barrel"/>
</dbReference>
<sequence length="207" mass="22173">MSRTRIKICGLTRPQDVRAAVEHGADAIGFVFYPHSPRAVGIEQAAELVALLPPFVTSVGLFVNAAEAEVNAVLQRVPLQLLQFHGDETDAQCARHGRPWIKAARMRQGVDLVEFSSLHPRASGVLVDAFVDGYGGGGKTFDWSLIPEGFERPLVLSGGLDVDNVVEAVRRVRPWAVDVSSGVESAKGIKDAVKIAAFIAGVRHADG</sequence>
<feature type="domain" description="N-(5'phosphoribosyl) anthranilate isomerase (PRAI)" evidence="11">
    <location>
        <begin position="6"/>
        <end position="199"/>
    </location>
</feature>
<evidence type="ECO:0000256" key="9">
    <source>
        <dbReference type="ARBA" id="ARBA00023235"/>
    </source>
</evidence>
<dbReference type="InterPro" id="IPR013785">
    <property type="entry name" value="Aldolase_TIM"/>
</dbReference>
<keyword evidence="8 10" id="KW-0057">Aromatic amino acid biosynthesis</keyword>
<organism evidence="12 13">
    <name type="scientific">Thauera humireducens</name>
    <dbReference type="NCBI Taxonomy" id="1134435"/>
    <lineage>
        <taxon>Bacteria</taxon>
        <taxon>Pseudomonadati</taxon>
        <taxon>Pseudomonadota</taxon>
        <taxon>Betaproteobacteria</taxon>
        <taxon>Rhodocyclales</taxon>
        <taxon>Zoogloeaceae</taxon>
        <taxon>Thauera</taxon>
    </lineage>
</organism>
<dbReference type="RefSeq" id="WP_048708668.1">
    <property type="nucleotide sequence ID" value="NZ_CP014646.1"/>
</dbReference>
<dbReference type="EMBL" id="CP014646">
    <property type="protein sequence ID" value="AMO35605.1"/>
    <property type="molecule type" value="Genomic_DNA"/>
</dbReference>
<keyword evidence="7 10" id="KW-0822">Tryptophan biosynthesis</keyword>
<dbReference type="Proteomes" id="UP000036902">
    <property type="component" value="Chromosome"/>
</dbReference>
<dbReference type="HAMAP" id="MF_00135">
    <property type="entry name" value="PRAI"/>
    <property type="match status" value="1"/>
</dbReference>
<dbReference type="PANTHER" id="PTHR42894:SF1">
    <property type="entry name" value="N-(5'-PHOSPHORIBOSYL)ANTHRANILATE ISOMERASE"/>
    <property type="match status" value="1"/>
</dbReference>
<dbReference type="InterPro" id="IPR044643">
    <property type="entry name" value="TrpF_fam"/>
</dbReference>
<evidence type="ECO:0000313" key="13">
    <source>
        <dbReference type="Proteomes" id="UP000036902"/>
    </source>
</evidence>
<keyword evidence="9 10" id="KW-0413">Isomerase</keyword>
<keyword evidence="13" id="KW-1185">Reference proteome</keyword>
<reference evidence="13" key="1">
    <citation type="submission" date="2016-03" db="EMBL/GenBank/DDBJ databases">
        <authorList>
            <person name="Ma C."/>
            <person name="Zhou S."/>
            <person name="Yang G."/>
        </authorList>
    </citation>
    <scope>NUCLEOTIDE SEQUENCE [LARGE SCALE GENOMIC DNA]</scope>
    <source>
        <strain evidence="13">SgZ-1</strain>
    </source>
</reference>
<dbReference type="NCBIfam" id="NF002298">
    <property type="entry name" value="PRK01222.1-4"/>
    <property type="match status" value="1"/>
</dbReference>
<dbReference type="EC" id="5.3.1.24" evidence="4 10"/>
<dbReference type="InterPro" id="IPR001240">
    <property type="entry name" value="PRAI_dom"/>
</dbReference>
<accession>A0A140ICY0</accession>
<proteinExistence type="inferred from homology"/>
<dbReference type="FunFam" id="3.20.20.70:FF:000075">
    <property type="entry name" value="Tryptophan biosynthesis protein TRP1"/>
    <property type="match status" value="1"/>
</dbReference>
<comment type="pathway">
    <text evidence="2 10">Amino-acid biosynthesis; L-tryptophan biosynthesis; L-tryptophan from chorismate: step 3/5.</text>
</comment>
<dbReference type="AlphaFoldDB" id="A0A140ICY0"/>
<dbReference type="UniPathway" id="UPA00035">
    <property type="reaction ID" value="UER00042"/>
</dbReference>
<dbReference type="GO" id="GO:0004640">
    <property type="term" value="F:phosphoribosylanthranilate isomerase activity"/>
    <property type="evidence" value="ECO:0007669"/>
    <property type="project" value="UniProtKB-UniRule"/>
</dbReference>
<name>A0A140ICY0_9RHOO</name>
<evidence type="ECO:0000256" key="10">
    <source>
        <dbReference type="HAMAP-Rule" id="MF_00135"/>
    </source>
</evidence>
<dbReference type="SUPFAM" id="SSF51366">
    <property type="entry name" value="Ribulose-phoshate binding barrel"/>
    <property type="match status" value="1"/>
</dbReference>
<dbReference type="Pfam" id="PF00697">
    <property type="entry name" value="PRAI"/>
    <property type="match status" value="1"/>
</dbReference>
<evidence type="ECO:0000256" key="8">
    <source>
        <dbReference type="ARBA" id="ARBA00023141"/>
    </source>
</evidence>
<dbReference type="KEGG" id="thu:AC731_000745"/>
<protein>
    <recommendedName>
        <fullName evidence="5 10">N-(5'-phosphoribosyl)anthranilate isomerase</fullName>
        <shortName evidence="10">PRAI</shortName>
        <ecNumber evidence="4 10">5.3.1.24</ecNumber>
    </recommendedName>
</protein>
<evidence type="ECO:0000256" key="6">
    <source>
        <dbReference type="ARBA" id="ARBA00022605"/>
    </source>
</evidence>
<dbReference type="CDD" id="cd00405">
    <property type="entry name" value="PRAI"/>
    <property type="match status" value="1"/>
</dbReference>
<dbReference type="PANTHER" id="PTHR42894">
    <property type="entry name" value="N-(5'-PHOSPHORIBOSYL)ANTHRANILATE ISOMERASE"/>
    <property type="match status" value="1"/>
</dbReference>
<keyword evidence="6 10" id="KW-0028">Amino-acid biosynthesis</keyword>
<dbReference type="GO" id="GO:0000162">
    <property type="term" value="P:L-tryptophan biosynthetic process"/>
    <property type="evidence" value="ECO:0007669"/>
    <property type="project" value="UniProtKB-UniRule"/>
</dbReference>
<evidence type="ECO:0000256" key="3">
    <source>
        <dbReference type="ARBA" id="ARBA00007571"/>
    </source>
</evidence>
<evidence type="ECO:0000256" key="4">
    <source>
        <dbReference type="ARBA" id="ARBA00012572"/>
    </source>
</evidence>
<comment type="similarity">
    <text evidence="3 10">Belongs to the TrpF family.</text>
</comment>
<dbReference type="STRING" id="1134435.AC731_000745"/>
<dbReference type="NCBIfam" id="NF002299">
    <property type="entry name" value="PRK01222.1-6"/>
    <property type="match status" value="1"/>
</dbReference>
<gene>
    <name evidence="10" type="primary">trpF</name>
    <name evidence="12" type="ORF">AC731_000745</name>
</gene>
<evidence type="ECO:0000256" key="1">
    <source>
        <dbReference type="ARBA" id="ARBA00001164"/>
    </source>
</evidence>
<dbReference type="Gene3D" id="3.20.20.70">
    <property type="entry name" value="Aldolase class I"/>
    <property type="match status" value="1"/>
</dbReference>
<evidence type="ECO:0000256" key="5">
    <source>
        <dbReference type="ARBA" id="ARBA00022272"/>
    </source>
</evidence>
<comment type="catalytic activity">
    <reaction evidence="1 10">
        <text>N-(5-phospho-beta-D-ribosyl)anthranilate = 1-(2-carboxyphenylamino)-1-deoxy-D-ribulose 5-phosphate</text>
        <dbReference type="Rhea" id="RHEA:21540"/>
        <dbReference type="ChEBI" id="CHEBI:18277"/>
        <dbReference type="ChEBI" id="CHEBI:58613"/>
        <dbReference type="EC" id="5.3.1.24"/>
    </reaction>
</comment>